<keyword evidence="2" id="KW-1185">Reference proteome</keyword>
<gene>
    <name evidence="1" type="ORF">AK812_SmicGene1100</name>
</gene>
<dbReference type="Proteomes" id="UP000186817">
    <property type="component" value="Unassembled WGS sequence"/>
</dbReference>
<proteinExistence type="predicted"/>
<accession>A0A1Q9F596</accession>
<evidence type="ECO:0000313" key="2">
    <source>
        <dbReference type="Proteomes" id="UP000186817"/>
    </source>
</evidence>
<dbReference type="EMBL" id="LSRX01000011">
    <property type="protein sequence ID" value="OLQ14779.1"/>
    <property type="molecule type" value="Genomic_DNA"/>
</dbReference>
<reference evidence="1 2" key="1">
    <citation type="submission" date="2016-02" db="EMBL/GenBank/DDBJ databases">
        <title>Genome analysis of coral dinoflagellate symbionts highlights evolutionary adaptations to a symbiotic lifestyle.</title>
        <authorList>
            <person name="Aranda M."/>
            <person name="Li Y."/>
            <person name="Liew Y.J."/>
            <person name="Baumgarten S."/>
            <person name="Simakov O."/>
            <person name="Wilson M."/>
            <person name="Piel J."/>
            <person name="Ashoor H."/>
            <person name="Bougouffa S."/>
            <person name="Bajic V.B."/>
            <person name="Ryu T."/>
            <person name="Ravasi T."/>
            <person name="Bayer T."/>
            <person name="Micklem G."/>
            <person name="Kim H."/>
            <person name="Bhak J."/>
            <person name="Lajeunesse T.C."/>
            <person name="Voolstra C.R."/>
        </authorList>
    </citation>
    <scope>NUCLEOTIDE SEQUENCE [LARGE SCALE GENOMIC DNA]</scope>
    <source>
        <strain evidence="1 2">CCMP2467</strain>
    </source>
</reference>
<protein>
    <submittedName>
        <fullName evidence="1">Uncharacterized protein</fullName>
    </submittedName>
</protein>
<comment type="caution">
    <text evidence="1">The sequence shown here is derived from an EMBL/GenBank/DDBJ whole genome shotgun (WGS) entry which is preliminary data.</text>
</comment>
<name>A0A1Q9F596_SYMMI</name>
<sequence length="269" mass="29902">MYPAAQGRSLRLKVEAERLSYLASGKRTFAETAVLNIVADLSFILPPQGVDDVSEKGTGRFVLDAGGREPVSGNLETAGQNVRAHQLKVSTQFYGATDLGSIPLIIDEGHEVISESSAELNALLASVRLQRSAALVVSATLTQEFVTYMAGKVVYVGDQSRCVRCPDLTPKHPAPAQNEWRTQMAKYHQDKVRMAGNFAEAVRHWREDANFALIQWEEVLANQQFFGWNRCMQEEDEWLAEYASAELQVAWNDLAPGNLEMIMYLEVHG</sequence>
<organism evidence="1 2">
    <name type="scientific">Symbiodinium microadriaticum</name>
    <name type="common">Dinoflagellate</name>
    <name type="synonym">Zooxanthella microadriatica</name>
    <dbReference type="NCBI Taxonomy" id="2951"/>
    <lineage>
        <taxon>Eukaryota</taxon>
        <taxon>Sar</taxon>
        <taxon>Alveolata</taxon>
        <taxon>Dinophyceae</taxon>
        <taxon>Suessiales</taxon>
        <taxon>Symbiodiniaceae</taxon>
        <taxon>Symbiodinium</taxon>
    </lineage>
</organism>
<evidence type="ECO:0000313" key="1">
    <source>
        <dbReference type="EMBL" id="OLQ14779.1"/>
    </source>
</evidence>
<dbReference type="OrthoDB" id="10273834at2759"/>
<dbReference type="AlphaFoldDB" id="A0A1Q9F596"/>